<proteinExistence type="predicted"/>
<sequence length="58" mass="6359">MALIRDYIVVTEDGNKHTIAAEGPHSALEYFYARDLDGEQPMPIGVFEAGNTYIGSLT</sequence>
<dbReference type="Proteomes" id="UP001207588">
    <property type="component" value="Unassembled WGS sequence"/>
</dbReference>
<accession>A0AAW5SEL2</accession>
<reference evidence="1" key="1">
    <citation type="submission" date="2020-07" db="EMBL/GenBank/DDBJ databases">
        <authorList>
            <person name="Pettersson B.M.F."/>
            <person name="Behra P.R.K."/>
            <person name="Ramesh M."/>
            <person name="Das S."/>
            <person name="Dasgupta S."/>
            <person name="Kirsebom L.A."/>
        </authorList>
    </citation>
    <scope>NUCLEOTIDE SEQUENCE</scope>
    <source>
        <strain evidence="1">DSM 45439</strain>
    </source>
</reference>
<evidence type="ECO:0000313" key="1">
    <source>
        <dbReference type="EMBL" id="MCV6993141.1"/>
    </source>
</evidence>
<organism evidence="1 2">
    <name type="scientific">Mycobacterium bouchedurhonense</name>
    <dbReference type="NCBI Taxonomy" id="701041"/>
    <lineage>
        <taxon>Bacteria</taxon>
        <taxon>Bacillati</taxon>
        <taxon>Actinomycetota</taxon>
        <taxon>Actinomycetes</taxon>
        <taxon>Mycobacteriales</taxon>
        <taxon>Mycobacteriaceae</taxon>
        <taxon>Mycobacterium</taxon>
        <taxon>Mycobacterium avium complex (MAC)</taxon>
    </lineage>
</organism>
<gene>
    <name evidence="1" type="ORF">H7I91_28495</name>
</gene>
<dbReference type="AlphaFoldDB" id="A0AAW5SEL2"/>
<dbReference type="RefSeq" id="WP_158085030.1">
    <property type="nucleotide sequence ID" value="NZ_JACKTG010000095.1"/>
</dbReference>
<dbReference type="EMBL" id="JACKTG010000095">
    <property type="protein sequence ID" value="MCV6993141.1"/>
    <property type="molecule type" value="Genomic_DNA"/>
</dbReference>
<reference evidence="1" key="2">
    <citation type="journal article" date="2022" name="BMC Genomics">
        <title>Comparative genome analysis of mycobacteria focusing on tRNA and non-coding RNA.</title>
        <authorList>
            <person name="Behra P.R.K."/>
            <person name="Pettersson B.M.F."/>
            <person name="Ramesh M."/>
            <person name="Das S."/>
            <person name="Dasgupta S."/>
            <person name="Kirsebom L.A."/>
        </authorList>
    </citation>
    <scope>NUCLEOTIDE SEQUENCE</scope>
    <source>
        <strain evidence="1">DSM 45439</strain>
    </source>
</reference>
<comment type="caution">
    <text evidence="1">The sequence shown here is derived from an EMBL/GenBank/DDBJ whole genome shotgun (WGS) entry which is preliminary data.</text>
</comment>
<name>A0AAW5SEL2_MYCBC</name>
<evidence type="ECO:0000313" key="2">
    <source>
        <dbReference type="Proteomes" id="UP001207588"/>
    </source>
</evidence>
<protein>
    <submittedName>
        <fullName evidence="1">Uncharacterized protein</fullName>
    </submittedName>
</protein>